<keyword evidence="3" id="KW-1185">Reference proteome</keyword>
<organism evidence="2 3">
    <name type="scientific">Portunus trituberculatus</name>
    <name type="common">Swimming crab</name>
    <name type="synonym">Neptunus trituberculatus</name>
    <dbReference type="NCBI Taxonomy" id="210409"/>
    <lineage>
        <taxon>Eukaryota</taxon>
        <taxon>Metazoa</taxon>
        <taxon>Ecdysozoa</taxon>
        <taxon>Arthropoda</taxon>
        <taxon>Crustacea</taxon>
        <taxon>Multicrustacea</taxon>
        <taxon>Malacostraca</taxon>
        <taxon>Eumalacostraca</taxon>
        <taxon>Eucarida</taxon>
        <taxon>Decapoda</taxon>
        <taxon>Pleocyemata</taxon>
        <taxon>Brachyura</taxon>
        <taxon>Eubrachyura</taxon>
        <taxon>Portunoidea</taxon>
        <taxon>Portunidae</taxon>
        <taxon>Portuninae</taxon>
        <taxon>Portunus</taxon>
    </lineage>
</organism>
<name>A0A5B7GQ06_PORTR</name>
<feature type="compositionally biased region" description="Polar residues" evidence="1">
    <location>
        <begin position="7"/>
        <end position="20"/>
    </location>
</feature>
<evidence type="ECO:0000313" key="3">
    <source>
        <dbReference type="Proteomes" id="UP000324222"/>
    </source>
</evidence>
<proteinExistence type="predicted"/>
<evidence type="ECO:0000313" key="2">
    <source>
        <dbReference type="EMBL" id="MPC59128.1"/>
    </source>
</evidence>
<evidence type="ECO:0000256" key="1">
    <source>
        <dbReference type="SAM" id="MobiDB-lite"/>
    </source>
</evidence>
<dbReference type="AlphaFoldDB" id="A0A5B7GQ06"/>
<dbReference type="EMBL" id="VSRR010016280">
    <property type="protein sequence ID" value="MPC59128.1"/>
    <property type="molecule type" value="Genomic_DNA"/>
</dbReference>
<protein>
    <submittedName>
        <fullName evidence="2">Uncharacterized protein</fullName>
    </submittedName>
</protein>
<feature type="compositionally biased region" description="Low complexity" evidence="1">
    <location>
        <begin position="21"/>
        <end position="38"/>
    </location>
</feature>
<accession>A0A5B7GQ06</accession>
<sequence length="62" mass="6773">MVLKGLMTSNPIQQHLQPPSTTLNDNTITTPATTTNTTDIPVHDLRSRVQHSLSCNIVQSFG</sequence>
<dbReference type="Proteomes" id="UP000324222">
    <property type="component" value="Unassembled WGS sequence"/>
</dbReference>
<gene>
    <name evidence="2" type="ORF">E2C01_053142</name>
</gene>
<comment type="caution">
    <text evidence="2">The sequence shown here is derived from an EMBL/GenBank/DDBJ whole genome shotgun (WGS) entry which is preliminary data.</text>
</comment>
<reference evidence="2 3" key="1">
    <citation type="submission" date="2019-05" db="EMBL/GenBank/DDBJ databases">
        <title>Another draft genome of Portunus trituberculatus and its Hox gene families provides insights of decapod evolution.</title>
        <authorList>
            <person name="Jeong J.-H."/>
            <person name="Song I."/>
            <person name="Kim S."/>
            <person name="Choi T."/>
            <person name="Kim D."/>
            <person name="Ryu S."/>
            <person name="Kim W."/>
        </authorList>
    </citation>
    <scope>NUCLEOTIDE SEQUENCE [LARGE SCALE GENOMIC DNA]</scope>
    <source>
        <tissue evidence="2">Muscle</tissue>
    </source>
</reference>
<feature type="region of interest" description="Disordered" evidence="1">
    <location>
        <begin position="1"/>
        <end position="39"/>
    </location>
</feature>